<organism evidence="2">
    <name type="scientific">Auxenochlorella protothecoides</name>
    <name type="common">Green microalga</name>
    <name type="synonym">Chlorella protothecoides</name>
    <dbReference type="NCBI Taxonomy" id="3075"/>
    <lineage>
        <taxon>Eukaryota</taxon>
        <taxon>Viridiplantae</taxon>
        <taxon>Chlorophyta</taxon>
        <taxon>core chlorophytes</taxon>
        <taxon>Trebouxiophyceae</taxon>
        <taxon>Chlorellales</taxon>
        <taxon>Chlorellaceae</taxon>
        <taxon>Auxenochlorella</taxon>
    </lineage>
</organism>
<protein>
    <submittedName>
        <fullName evidence="2">Uncharacterized protein</fullName>
    </submittedName>
</protein>
<gene>
    <name evidence="2" type="ORF">g.56974</name>
</gene>
<feature type="compositionally biased region" description="Basic and acidic residues" evidence="1">
    <location>
        <begin position="172"/>
        <end position="182"/>
    </location>
</feature>
<name>A0A1D2A7M7_AUXPR</name>
<proteinExistence type="predicted"/>
<reference evidence="2" key="1">
    <citation type="submission" date="2015-08" db="EMBL/GenBank/DDBJ databases">
        <authorList>
            <person name="Babu N.S."/>
            <person name="Beckwith C.J."/>
            <person name="Beseler K.G."/>
            <person name="Brison A."/>
            <person name="Carone J.V."/>
            <person name="Caskin T.P."/>
            <person name="Diamond M."/>
            <person name="Durham M.E."/>
            <person name="Foxe J.M."/>
            <person name="Go M."/>
            <person name="Henderson B.A."/>
            <person name="Jones I.B."/>
            <person name="McGettigan J.A."/>
            <person name="Micheletti S.J."/>
            <person name="Nasrallah M.E."/>
            <person name="Ortiz D."/>
            <person name="Piller C.R."/>
            <person name="Privatt S.R."/>
            <person name="Schneider S.L."/>
            <person name="Sharp S."/>
            <person name="Smith T.C."/>
            <person name="Stanton J.D."/>
            <person name="Ullery H.E."/>
            <person name="Wilson R.J."/>
            <person name="Serrano M.G."/>
            <person name="Buck G."/>
            <person name="Lee V."/>
            <person name="Wang Y."/>
            <person name="Carvalho R."/>
            <person name="Voegtly L."/>
            <person name="Shi R."/>
            <person name="Duckworth R."/>
            <person name="Johnson A."/>
            <person name="Loviza R."/>
            <person name="Walstead R."/>
            <person name="Shah Z."/>
            <person name="Kiflezghi M."/>
            <person name="Wade K."/>
            <person name="Ball S.L."/>
            <person name="Bradley K.W."/>
            <person name="Asai D.J."/>
            <person name="Bowman C.A."/>
            <person name="Russell D.A."/>
            <person name="Pope W.H."/>
            <person name="Jacobs-Sera D."/>
            <person name="Hendrix R.W."/>
            <person name="Hatfull G.F."/>
        </authorList>
    </citation>
    <scope>NUCLEOTIDE SEQUENCE</scope>
</reference>
<evidence type="ECO:0000256" key="1">
    <source>
        <dbReference type="SAM" id="MobiDB-lite"/>
    </source>
</evidence>
<accession>A0A1D2A7M7</accession>
<feature type="region of interest" description="Disordered" evidence="1">
    <location>
        <begin position="127"/>
        <end position="194"/>
    </location>
</feature>
<dbReference type="EMBL" id="GDKF01003410">
    <property type="protein sequence ID" value="JAT75212.1"/>
    <property type="molecule type" value="Transcribed_RNA"/>
</dbReference>
<evidence type="ECO:0000313" key="2">
    <source>
        <dbReference type="EMBL" id="JAT75212.1"/>
    </source>
</evidence>
<feature type="compositionally biased region" description="Basic and acidic residues" evidence="1">
    <location>
        <begin position="154"/>
        <end position="165"/>
    </location>
</feature>
<sequence length="194" mass="20681">MERLMLTWASRGGVQQGSGHMLLWELGFRPITPCDMCPLDPEPTIEMKRSASKSVSTSSSAGNPTTLSGLRAELIAAAMRSGGVQARQREADCSAAKVSAAVLTCGGRGVKGREEGMISLNQRDIEQQDRHGCGGPSPGAECIPGIHASGKNARRAEPSRAEPRRPPRGTHRQAEAAPRDAQEPQLQEHAAVPW</sequence>
<dbReference type="AlphaFoldDB" id="A0A1D2A7M7"/>